<dbReference type="RefSeq" id="WP_215503503.1">
    <property type="nucleotide sequence ID" value="NZ_CP076361.1"/>
</dbReference>
<evidence type="ECO:0000256" key="6">
    <source>
        <dbReference type="ARBA" id="ARBA00049243"/>
    </source>
</evidence>
<keyword evidence="4" id="KW-0520">NAD</keyword>
<dbReference type="PANTHER" id="PTHR11496">
    <property type="entry name" value="ALCOHOL DEHYDROGENASE"/>
    <property type="match status" value="1"/>
</dbReference>
<dbReference type="PROSITE" id="PS00913">
    <property type="entry name" value="ADH_IRON_1"/>
    <property type="match status" value="1"/>
</dbReference>
<sequence>MTHNVPNRNWSYPTAIKFGVGRIAELAEHCKASGIQRPLLVTDKALAALPITAEARGILKAAGLGDAVFSEVDPNPNEANMADGIKVYLAGNHDGVICFGGGSALDLGKMIALMAHQKPGLSVWDLEDVDDWYTRADADKIAPIIAVPTTAGTGSEVGRAGVLTNSATHKKKIIFHPKLMPVVTLCDPGLTVGMPRFITAGTGMDALAHCLEAYCSPFYHPMSQGIALEGMRLVFENLPVVYDNPNDLDARAHMMSAAAMGAVAFQKGLGAIHSLSHPIGAVYNTHHGTTNAVVMPMVLDYNRAAIEDRIEKAAAYLGIAGGFDGFRAAVMTLRSKLNIPANLTALGVDPARLDELTEMALEDPSCGGNPIEMTRENTRALFAACM</sequence>
<dbReference type="Gene3D" id="3.40.50.1970">
    <property type="match status" value="1"/>
</dbReference>
<dbReference type="FunFam" id="1.20.1090.10:FF:000001">
    <property type="entry name" value="Aldehyde-alcohol dehydrogenase"/>
    <property type="match status" value="1"/>
</dbReference>
<evidence type="ECO:0000313" key="12">
    <source>
        <dbReference type="Proteomes" id="UP000679352"/>
    </source>
</evidence>
<dbReference type="Gene3D" id="1.20.1090.10">
    <property type="entry name" value="Dehydroquinate synthase-like - alpha domain"/>
    <property type="match status" value="1"/>
</dbReference>
<comment type="catalytic activity">
    <reaction evidence="5">
        <text>a secondary alcohol + NAD(+) = a ketone + NADH + H(+)</text>
        <dbReference type="Rhea" id="RHEA:10740"/>
        <dbReference type="ChEBI" id="CHEBI:15378"/>
        <dbReference type="ChEBI" id="CHEBI:17087"/>
        <dbReference type="ChEBI" id="CHEBI:35681"/>
        <dbReference type="ChEBI" id="CHEBI:57540"/>
        <dbReference type="ChEBI" id="CHEBI:57945"/>
        <dbReference type="EC" id="1.1.1.1"/>
    </reaction>
</comment>
<dbReference type="SUPFAM" id="SSF56796">
    <property type="entry name" value="Dehydroquinate synthase-like"/>
    <property type="match status" value="1"/>
</dbReference>
<reference evidence="11" key="1">
    <citation type="submission" date="2021-06" db="EMBL/GenBank/DDBJ databases">
        <title>Direct submission.</title>
        <authorList>
            <person name="Lee C.-S."/>
            <person name="Jin L."/>
        </authorList>
    </citation>
    <scope>NUCLEOTIDE SEQUENCE</scope>
    <source>
        <strain evidence="11">Con5</strain>
    </source>
</reference>
<organism evidence="11 12">
    <name type="scientific">Gemmobacter fulvus</name>
    <dbReference type="NCBI Taxonomy" id="2840474"/>
    <lineage>
        <taxon>Bacteria</taxon>
        <taxon>Pseudomonadati</taxon>
        <taxon>Pseudomonadota</taxon>
        <taxon>Alphaproteobacteria</taxon>
        <taxon>Rhodobacterales</taxon>
        <taxon>Paracoccaceae</taxon>
        <taxon>Gemmobacter</taxon>
    </lineage>
</organism>
<dbReference type="InterPro" id="IPR001670">
    <property type="entry name" value="ADH_Fe/GldA"/>
</dbReference>
<dbReference type="PANTHER" id="PTHR11496:SF102">
    <property type="entry name" value="ALCOHOL DEHYDROGENASE 4"/>
    <property type="match status" value="1"/>
</dbReference>
<keyword evidence="3" id="KW-0560">Oxidoreductase</keyword>
<comment type="similarity">
    <text evidence="2">Belongs to the iron-containing alcohol dehydrogenase family.</text>
</comment>
<feature type="domain" description="Alcohol dehydrogenase iron-type/glycerol dehydrogenase GldA" evidence="9">
    <location>
        <begin position="13"/>
        <end position="188"/>
    </location>
</feature>
<feature type="domain" description="Fe-containing alcohol dehydrogenase-like C-terminal" evidence="10">
    <location>
        <begin position="199"/>
        <end position="385"/>
    </location>
</feature>
<dbReference type="Proteomes" id="UP000679352">
    <property type="component" value="Chromosome"/>
</dbReference>
<proteinExistence type="inferred from homology"/>
<evidence type="ECO:0000256" key="8">
    <source>
        <dbReference type="ARBA" id="ARBA00076680"/>
    </source>
</evidence>
<evidence type="ECO:0000259" key="9">
    <source>
        <dbReference type="Pfam" id="PF00465"/>
    </source>
</evidence>
<comment type="catalytic activity">
    <reaction evidence="6">
        <text>a primary alcohol + NAD(+) = an aldehyde + NADH + H(+)</text>
        <dbReference type="Rhea" id="RHEA:10736"/>
        <dbReference type="ChEBI" id="CHEBI:15378"/>
        <dbReference type="ChEBI" id="CHEBI:15734"/>
        <dbReference type="ChEBI" id="CHEBI:17478"/>
        <dbReference type="ChEBI" id="CHEBI:57540"/>
        <dbReference type="ChEBI" id="CHEBI:57945"/>
        <dbReference type="EC" id="1.1.1.1"/>
    </reaction>
</comment>
<dbReference type="Pfam" id="PF25137">
    <property type="entry name" value="ADH_Fe_C"/>
    <property type="match status" value="1"/>
</dbReference>
<name>A0A975S256_9RHOB</name>
<gene>
    <name evidence="11" type="ORF">KM031_05330</name>
</gene>
<dbReference type="GO" id="GO:0046872">
    <property type="term" value="F:metal ion binding"/>
    <property type="evidence" value="ECO:0007669"/>
    <property type="project" value="InterPro"/>
</dbReference>
<evidence type="ECO:0000259" key="10">
    <source>
        <dbReference type="Pfam" id="PF25137"/>
    </source>
</evidence>
<protein>
    <recommendedName>
        <fullName evidence="7">Alcohol dehydrogenase 2</fullName>
    </recommendedName>
    <alternativeName>
        <fullName evidence="8">Alcohol dehydrogenase II</fullName>
    </alternativeName>
</protein>
<dbReference type="FunFam" id="3.40.50.1970:FF:000003">
    <property type="entry name" value="Alcohol dehydrogenase, iron-containing"/>
    <property type="match status" value="1"/>
</dbReference>
<evidence type="ECO:0000256" key="4">
    <source>
        <dbReference type="ARBA" id="ARBA00023027"/>
    </source>
</evidence>
<evidence type="ECO:0000256" key="3">
    <source>
        <dbReference type="ARBA" id="ARBA00023002"/>
    </source>
</evidence>
<dbReference type="InterPro" id="IPR056798">
    <property type="entry name" value="ADH_Fe_C"/>
</dbReference>
<evidence type="ECO:0000313" key="11">
    <source>
        <dbReference type="EMBL" id="QWK91312.1"/>
    </source>
</evidence>
<comment type="cofactor">
    <cofactor evidence="1">
        <name>Fe cation</name>
        <dbReference type="ChEBI" id="CHEBI:24875"/>
    </cofactor>
</comment>
<dbReference type="PROSITE" id="PS00060">
    <property type="entry name" value="ADH_IRON_2"/>
    <property type="match status" value="1"/>
</dbReference>
<dbReference type="AlphaFoldDB" id="A0A975S256"/>
<dbReference type="CDD" id="cd14861">
    <property type="entry name" value="Fe-ADH-like"/>
    <property type="match status" value="1"/>
</dbReference>
<accession>A0A975S256</accession>
<dbReference type="EMBL" id="CP076361">
    <property type="protein sequence ID" value="QWK91312.1"/>
    <property type="molecule type" value="Genomic_DNA"/>
</dbReference>
<dbReference type="GO" id="GO:0004022">
    <property type="term" value="F:alcohol dehydrogenase (NAD+) activity"/>
    <property type="evidence" value="ECO:0007669"/>
    <property type="project" value="UniProtKB-EC"/>
</dbReference>
<evidence type="ECO:0000256" key="5">
    <source>
        <dbReference type="ARBA" id="ARBA00049164"/>
    </source>
</evidence>
<dbReference type="Pfam" id="PF00465">
    <property type="entry name" value="Fe-ADH"/>
    <property type="match status" value="1"/>
</dbReference>
<dbReference type="KEGG" id="gfu:KM031_05330"/>
<dbReference type="InterPro" id="IPR018211">
    <property type="entry name" value="ADH_Fe_CS"/>
</dbReference>
<evidence type="ECO:0000256" key="1">
    <source>
        <dbReference type="ARBA" id="ARBA00001962"/>
    </source>
</evidence>
<dbReference type="InterPro" id="IPR039697">
    <property type="entry name" value="Alcohol_dehydrogenase_Fe"/>
</dbReference>
<evidence type="ECO:0000256" key="2">
    <source>
        <dbReference type="ARBA" id="ARBA00007358"/>
    </source>
</evidence>
<keyword evidence="12" id="KW-1185">Reference proteome</keyword>
<evidence type="ECO:0000256" key="7">
    <source>
        <dbReference type="ARBA" id="ARBA00074848"/>
    </source>
</evidence>